<dbReference type="GO" id="GO:0004519">
    <property type="term" value="F:endonuclease activity"/>
    <property type="evidence" value="ECO:0007669"/>
    <property type="project" value="UniProtKB-KW"/>
</dbReference>
<feature type="domain" description="GAG-pre-integrase" evidence="10">
    <location>
        <begin position="67"/>
        <end position="130"/>
    </location>
</feature>
<evidence type="ECO:0000256" key="4">
    <source>
        <dbReference type="ARBA" id="ARBA00022801"/>
    </source>
</evidence>
<dbReference type="GO" id="GO:0046872">
    <property type="term" value="F:metal ion binding"/>
    <property type="evidence" value="ECO:0007669"/>
    <property type="project" value="UniProtKB-KW"/>
</dbReference>
<dbReference type="InterPro" id="IPR039537">
    <property type="entry name" value="Retrotran_Ty1/copia-like"/>
</dbReference>
<keyword evidence="7" id="KW-0695">RNA-directed DNA polymerase</keyword>
<evidence type="ECO:0000256" key="1">
    <source>
        <dbReference type="ARBA" id="ARBA00022722"/>
    </source>
</evidence>
<dbReference type="GO" id="GO:0003887">
    <property type="term" value="F:DNA-directed DNA polymerase activity"/>
    <property type="evidence" value="ECO:0007669"/>
    <property type="project" value="UniProtKB-KW"/>
</dbReference>
<keyword evidence="5" id="KW-0460">Magnesium</keyword>
<keyword evidence="12" id="KW-1185">Reference proteome</keyword>
<reference evidence="11 12" key="1">
    <citation type="submission" date="2015-04" db="EMBL/GenBank/DDBJ databases">
        <title>Lasius niger genome sequencing.</title>
        <authorList>
            <person name="Konorov E.A."/>
            <person name="Nikitin M.A."/>
            <person name="Kirill M.V."/>
            <person name="Chang P."/>
        </authorList>
    </citation>
    <scope>NUCLEOTIDE SEQUENCE [LARGE SCALE GENOMIC DNA]</scope>
    <source>
        <tissue evidence="11">Whole</tissue>
    </source>
</reference>
<keyword evidence="8" id="KW-0808">Transferase</keyword>
<name>A0A0J7K943_LASNI</name>
<organism evidence="11 12">
    <name type="scientific">Lasius niger</name>
    <name type="common">Black garden ant</name>
    <dbReference type="NCBI Taxonomy" id="67767"/>
    <lineage>
        <taxon>Eukaryota</taxon>
        <taxon>Metazoa</taxon>
        <taxon>Ecdysozoa</taxon>
        <taxon>Arthropoda</taxon>
        <taxon>Hexapoda</taxon>
        <taxon>Insecta</taxon>
        <taxon>Pterygota</taxon>
        <taxon>Neoptera</taxon>
        <taxon>Endopterygota</taxon>
        <taxon>Hymenoptera</taxon>
        <taxon>Apocrita</taxon>
        <taxon>Aculeata</taxon>
        <taxon>Formicoidea</taxon>
        <taxon>Formicidae</taxon>
        <taxon>Formicinae</taxon>
        <taxon>Lasius</taxon>
        <taxon>Lasius</taxon>
    </lineage>
</organism>
<dbReference type="GO" id="GO:0006310">
    <property type="term" value="P:DNA recombination"/>
    <property type="evidence" value="ECO:0007669"/>
    <property type="project" value="UniProtKB-KW"/>
</dbReference>
<keyword evidence="3" id="KW-0255">Endonuclease</keyword>
<evidence type="ECO:0000313" key="12">
    <source>
        <dbReference type="Proteomes" id="UP000036403"/>
    </source>
</evidence>
<dbReference type="PaxDb" id="67767-A0A0J7K943"/>
<evidence type="ECO:0000256" key="6">
    <source>
        <dbReference type="ARBA" id="ARBA00022908"/>
    </source>
</evidence>
<keyword evidence="1" id="KW-0540">Nuclease</keyword>
<dbReference type="GO" id="GO:0015074">
    <property type="term" value="P:DNA integration"/>
    <property type="evidence" value="ECO:0007669"/>
    <property type="project" value="UniProtKB-KW"/>
</dbReference>
<evidence type="ECO:0000313" key="11">
    <source>
        <dbReference type="EMBL" id="KMQ86819.1"/>
    </source>
</evidence>
<evidence type="ECO:0000259" key="10">
    <source>
        <dbReference type="Pfam" id="PF13976"/>
    </source>
</evidence>
<keyword evidence="2" id="KW-0479">Metal-binding</keyword>
<proteinExistence type="predicted"/>
<dbReference type="EMBL" id="LBMM01011462">
    <property type="protein sequence ID" value="KMQ86819.1"/>
    <property type="molecule type" value="Genomic_DNA"/>
</dbReference>
<dbReference type="GO" id="GO:0003964">
    <property type="term" value="F:RNA-directed DNA polymerase activity"/>
    <property type="evidence" value="ECO:0007669"/>
    <property type="project" value="UniProtKB-KW"/>
</dbReference>
<keyword evidence="8" id="KW-0548">Nucleotidyltransferase</keyword>
<evidence type="ECO:0000256" key="2">
    <source>
        <dbReference type="ARBA" id="ARBA00022723"/>
    </source>
</evidence>
<dbReference type="OrthoDB" id="6781615at2759"/>
<keyword evidence="8" id="KW-0239">DNA-directed DNA polymerase</keyword>
<evidence type="ECO:0000256" key="8">
    <source>
        <dbReference type="ARBA" id="ARBA00022932"/>
    </source>
</evidence>
<dbReference type="Pfam" id="PF13976">
    <property type="entry name" value="gag_pre-integrs"/>
    <property type="match status" value="1"/>
</dbReference>
<comment type="caution">
    <text evidence="11">The sequence shown here is derived from an EMBL/GenBank/DDBJ whole genome shotgun (WGS) entry which is preliminary data.</text>
</comment>
<evidence type="ECO:0000256" key="7">
    <source>
        <dbReference type="ARBA" id="ARBA00022918"/>
    </source>
</evidence>
<dbReference type="InterPro" id="IPR025724">
    <property type="entry name" value="GAG-pre-integrase_dom"/>
</dbReference>
<dbReference type="GO" id="GO:0016787">
    <property type="term" value="F:hydrolase activity"/>
    <property type="evidence" value="ECO:0007669"/>
    <property type="project" value="UniProtKB-KW"/>
</dbReference>
<keyword evidence="4" id="KW-0378">Hydrolase</keyword>
<evidence type="ECO:0000256" key="9">
    <source>
        <dbReference type="ARBA" id="ARBA00023172"/>
    </source>
</evidence>
<dbReference type="PANTHER" id="PTHR42648">
    <property type="entry name" value="TRANSPOSASE, PUTATIVE-RELATED"/>
    <property type="match status" value="1"/>
</dbReference>
<dbReference type="STRING" id="67767.A0A0J7K943"/>
<evidence type="ECO:0000256" key="3">
    <source>
        <dbReference type="ARBA" id="ARBA00022759"/>
    </source>
</evidence>
<sequence>MHVPNLFVNLLSVSEIVKKGYVFLFNADGCKIYDEDDFVAQREVKMTGTEINGIYRLDAVDARSNTSKFNDPTNAHANVTKMTSNLWHRRLGHVNYTDVNRLKDDLATGINFANSDAVELPCKTCLEGKQSRQPFKVNKDKLVAEHKLDLLHTDLCGPMPIESWSGKRYM</sequence>
<keyword evidence="9" id="KW-0233">DNA recombination</keyword>
<evidence type="ECO:0000256" key="5">
    <source>
        <dbReference type="ARBA" id="ARBA00022842"/>
    </source>
</evidence>
<accession>A0A0J7K943</accession>
<dbReference type="AlphaFoldDB" id="A0A0J7K943"/>
<keyword evidence="6" id="KW-0229">DNA integration</keyword>
<dbReference type="Proteomes" id="UP000036403">
    <property type="component" value="Unassembled WGS sequence"/>
</dbReference>
<dbReference type="PANTHER" id="PTHR42648:SF11">
    <property type="entry name" value="TRANSPOSON TY4-P GAG-POL POLYPROTEIN"/>
    <property type="match status" value="1"/>
</dbReference>
<gene>
    <name evidence="11" type="ORF">RF55_14103</name>
</gene>
<protein>
    <submittedName>
        <fullName evidence="11">Retrovirus-related pol polyprotein from transposon tnt 1-94</fullName>
    </submittedName>
</protein>